<comment type="caution">
    <text evidence="1">The sequence shown here is derived from an EMBL/GenBank/DDBJ whole genome shotgun (WGS) entry which is preliminary data.</text>
</comment>
<dbReference type="Proteomes" id="UP001217089">
    <property type="component" value="Unassembled WGS sequence"/>
</dbReference>
<organism evidence="1 2">
    <name type="scientific">Tegillarca granosa</name>
    <name type="common">Malaysian cockle</name>
    <name type="synonym">Anadara granosa</name>
    <dbReference type="NCBI Taxonomy" id="220873"/>
    <lineage>
        <taxon>Eukaryota</taxon>
        <taxon>Metazoa</taxon>
        <taxon>Spiralia</taxon>
        <taxon>Lophotrochozoa</taxon>
        <taxon>Mollusca</taxon>
        <taxon>Bivalvia</taxon>
        <taxon>Autobranchia</taxon>
        <taxon>Pteriomorphia</taxon>
        <taxon>Arcoida</taxon>
        <taxon>Arcoidea</taxon>
        <taxon>Arcidae</taxon>
        <taxon>Tegillarca</taxon>
    </lineage>
</organism>
<protein>
    <submittedName>
        <fullName evidence="1">Uncharacterized protein</fullName>
    </submittedName>
</protein>
<proteinExistence type="predicted"/>
<evidence type="ECO:0000313" key="1">
    <source>
        <dbReference type="EMBL" id="KAJ8297879.1"/>
    </source>
</evidence>
<accession>A0ABQ9DXT2</accession>
<name>A0ABQ9DXT2_TEGGR</name>
<evidence type="ECO:0000313" key="2">
    <source>
        <dbReference type="Proteomes" id="UP001217089"/>
    </source>
</evidence>
<reference evidence="1 2" key="1">
    <citation type="submission" date="2022-12" db="EMBL/GenBank/DDBJ databases">
        <title>Chromosome-level genome of Tegillarca granosa.</title>
        <authorList>
            <person name="Kim J."/>
        </authorList>
    </citation>
    <scope>NUCLEOTIDE SEQUENCE [LARGE SCALE GENOMIC DNA]</scope>
    <source>
        <strain evidence="1">Teg-2019</strain>
        <tissue evidence="1">Adductor muscle</tissue>
    </source>
</reference>
<gene>
    <name evidence="1" type="ORF">KUTeg_024410</name>
</gene>
<sequence length="174" mass="19982">MYRNAFYYIFFHFIPRPTFNGEPEVMKRLVSRYILQTKKQKQQDGTVLSIYELREDRKREVQKVASQMDNIKREVISTVRSISPVPSSPQGSFLSASNYYSNPGHVTSSGHGGLTRSDIQELKYELVSSLRTELRDAVQDVIQNSDNISNKMASNVSLPPLNSELYQTHLYTQL</sequence>
<keyword evidence="2" id="KW-1185">Reference proteome</keyword>
<dbReference type="EMBL" id="JARBDR010000923">
    <property type="protein sequence ID" value="KAJ8297879.1"/>
    <property type="molecule type" value="Genomic_DNA"/>
</dbReference>